<evidence type="ECO:0000259" key="1">
    <source>
        <dbReference type="Pfam" id="PF02441"/>
    </source>
</evidence>
<comment type="caution">
    <text evidence="3">The sequence shown here is derived from an EMBL/GenBank/DDBJ whole genome shotgun (WGS) entry which is preliminary data.</text>
</comment>
<dbReference type="Pfam" id="PF04127">
    <property type="entry name" value="DFP"/>
    <property type="match status" value="1"/>
</dbReference>
<dbReference type="EMBL" id="BARS01012609">
    <property type="protein sequence ID" value="GAF88296.1"/>
    <property type="molecule type" value="Genomic_DNA"/>
</dbReference>
<dbReference type="Gene3D" id="3.40.50.1950">
    <property type="entry name" value="Flavin prenyltransferase-like"/>
    <property type="match status" value="1"/>
</dbReference>
<reference evidence="3" key="1">
    <citation type="journal article" date="2014" name="Front. Microbiol.">
        <title>High frequency of phylogenetically diverse reductive dehalogenase-homologous genes in deep subseafloor sedimentary metagenomes.</title>
        <authorList>
            <person name="Kawai M."/>
            <person name="Futagami T."/>
            <person name="Toyoda A."/>
            <person name="Takaki Y."/>
            <person name="Nishi S."/>
            <person name="Hori S."/>
            <person name="Arai W."/>
            <person name="Tsubouchi T."/>
            <person name="Morono Y."/>
            <person name="Uchiyama I."/>
            <person name="Ito T."/>
            <person name="Fujiyama A."/>
            <person name="Inagaki F."/>
            <person name="Takami H."/>
        </authorList>
    </citation>
    <scope>NUCLEOTIDE SEQUENCE</scope>
    <source>
        <strain evidence="3">Expedition CK06-06</strain>
    </source>
</reference>
<feature type="non-terminal residue" evidence="3">
    <location>
        <position position="206"/>
    </location>
</feature>
<dbReference type="GO" id="GO:0015937">
    <property type="term" value="P:coenzyme A biosynthetic process"/>
    <property type="evidence" value="ECO:0007669"/>
    <property type="project" value="TreeGrafter"/>
</dbReference>
<protein>
    <recommendedName>
        <fullName evidence="4">Flavoprotein domain-containing protein</fullName>
    </recommendedName>
</protein>
<evidence type="ECO:0008006" key="4">
    <source>
        <dbReference type="Google" id="ProtNLM"/>
    </source>
</evidence>
<dbReference type="Gene3D" id="3.40.50.10300">
    <property type="entry name" value="CoaB-like"/>
    <property type="match status" value="1"/>
</dbReference>
<gene>
    <name evidence="3" type="ORF">S01H1_22368</name>
</gene>
<dbReference type="InterPro" id="IPR036551">
    <property type="entry name" value="Flavin_trans-like"/>
</dbReference>
<accession>X0TM00</accession>
<dbReference type="GO" id="GO:0071513">
    <property type="term" value="C:phosphopantothenoylcysteine decarboxylase complex"/>
    <property type="evidence" value="ECO:0007669"/>
    <property type="project" value="TreeGrafter"/>
</dbReference>
<dbReference type="SUPFAM" id="SSF52507">
    <property type="entry name" value="Homo-oligomeric flavin-containing Cys decarboxylases, HFCD"/>
    <property type="match status" value="1"/>
</dbReference>
<proteinExistence type="predicted"/>
<feature type="non-terminal residue" evidence="3">
    <location>
        <position position="1"/>
    </location>
</feature>
<feature type="domain" description="DNA/pantothenate metabolism flavoprotein C-terminal" evidence="2">
    <location>
        <begin position="95"/>
        <end position="199"/>
    </location>
</feature>
<dbReference type="PANTHER" id="PTHR14359:SF6">
    <property type="entry name" value="PHOSPHOPANTOTHENOYLCYSTEINE DECARBOXYLASE"/>
    <property type="match status" value="1"/>
</dbReference>
<dbReference type="InterPro" id="IPR035929">
    <property type="entry name" value="CoaB-like_sf"/>
</dbReference>
<organism evidence="3">
    <name type="scientific">marine sediment metagenome</name>
    <dbReference type="NCBI Taxonomy" id="412755"/>
    <lineage>
        <taxon>unclassified sequences</taxon>
        <taxon>metagenomes</taxon>
        <taxon>ecological metagenomes</taxon>
    </lineage>
</organism>
<sequence length="206" mass="21750">CTANTIGKAAWAIDDTPVTTLLTTAIGAGIPIIIAPAMHASMYEHPIVLENIRKLESIGVEVLMPRMEEGKAKIPGTEEIVQSVVNKLTVERDFEGMKVVVTGGPCREYLDGFRYISNPSSGKMGVAIAEAALSRGAEVTLVFGPGTAVPPSGAKVVKVETTEEMLDAVVESLKDGDKDVAILSAAAADYKPADRKMVKTPSGMEH</sequence>
<name>X0TM00_9ZZZZ</name>
<dbReference type="AlphaFoldDB" id="X0TM00"/>
<dbReference type="GO" id="GO:0010181">
    <property type="term" value="F:FMN binding"/>
    <property type="evidence" value="ECO:0007669"/>
    <property type="project" value="TreeGrafter"/>
</dbReference>
<feature type="domain" description="Flavoprotein" evidence="1">
    <location>
        <begin position="1"/>
        <end position="87"/>
    </location>
</feature>
<evidence type="ECO:0000313" key="3">
    <source>
        <dbReference type="EMBL" id="GAF88296.1"/>
    </source>
</evidence>
<dbReference type="PANTHER" id="PTHR14359">
    <property type="entry name" value="HOMO-OLIGOMERIC FLAVIN CONTAINING CYS DECARBOXYLASE FAMILY"/>
    <property type="match status" value="1"/>
</dbReference>
<dbReference type="GO" id="GO:0004633">
    <property type="term" value="F:phosphopantothenoylcysteine decarboxylase activity"/>
    <property type="evidence" value="ECO:0007669"/>
    <property type="project" value="TreeGrafter"/>
</dbReference>
<evidence type="ECO:0000259" key="2">
    <source>
        <dbReference type="Pfam" id="PF04127"/>
    </source>
</evidence>
<dbReference type="SUPFAM" id="SSF102645">
    <property type="entry name" value="CoaB-like"/>
    <property type="match status" value="1"/>
</dbReference>
<dbReference type="InterPro" id="IPR007085">
    <property type="entry name" value="DNA/pantothenate-metab_flavo_C"/>
</dbReference>
<dbReference type="Pfam" id="PF02441">
    <property type="entry name" value="Flavoprotein"/>
    <property type="match status" value="1"/>
</dbReference>
<dbReference type="InterPro" id="IPR003382">
    <property type="entry name" value="Flavoprotein"/>
</dbReference>